<evidence type="ECO:0000256" key="1">
    <source>
        <dbReference type="ARBA" id="ARBA00000452"/>
    </source>
</evidence>
<keyword evidence="9" id="KW-1185">Reference proteome</keyword>
<evidence type="ECO:0000256" key="4">
    <source>
        <dbReference type="ARBA" id="ARBA00005254"/>
    </source>
</evidence>
<protein>
    <recommendedName>
        <fullName evidence="5">Delta(3)-Delta(2)-enoyl-CoA isomerase</fullName>
        <ecNumber evidence="5">5.3.3.8</ecNumber>
    </recommendedName>
</protein>
<reference evidence="8" key="1">
    <citation type="journal article" date="2023" name="Nat. Commun.">
        <title>Diploid and tetraploid genomes of Acorus and the evolution of monocots.</title>
        <authorList>
            <person name="Ma L."/>
            <person name="Liu K.W."/>
            <person name="Li Z."/>
            <person name="Hsiao Y.Y."/>
            <person name="Qi Y."/>
            <person name="Fu T."/>
            <person name="Tang G.D."/>
            <person name="Zhang D."/>
            <person name="Sun W.H."/>
            <person name="Liu D.K."/>
            <person name="Li Y."/>
            <person name="Chen G.Z."/>
            <person name="Liu X.D."/>
            <person name="Liao X.Y."/>
            <person name="Jiang Y.T."/>
            <person name="Yu X."/>
            <person name="Hao Y."/>
            <person name="Huang J."/>
            <person name="Zhao X.W."/>
            <person name="Ke S."/>
            <person name="Chen Y.Y."/>
            <person name="Wu W.L."/>
            <person name="Hsu J.L."/>
            <person name="Lin Y.F."/>
            <person name="Huang M.D."/>
            <person name="Li C.Y."/>
            <person name="Huang L."/>
            <person name="Wang Z.W."/>
            <person name="Zhao X."/>
            <person name="Zhong W.Y."/>
            <person name="Peng D.H."/>
            <person name="Ahmad S."/>
            <person name="Lan S."/>
            <person name="Zhang J.S."/>
            <person name="Tsai W.C."/>
            <person name="Van de Peer Y."/>
            <person name="Liu Z.J."/>
        </authorList>
    </citation>
    <scope>NUCLEOTIDE SEQUENCE</scope>
    <source>
        <strain evidence="8">SCP</strain>
    </source>
</reference>
<proteinExistence type="inferred from homology"/>
<dbReference type="EMBL" id="JAUJYN010000003">
    <property type="protein sequence ID" value="KAK1275918.1"/>
    <property type="molecule type" value="Genomic_DNA"/>
</dbReference>
<reference evidence="8" key="2">
    <citation type="submission" date="2023-06" db="EMBL/GenBank/DDBJ databases">
        <authorList>
            <person name="Ma L."/>
            <person name="Liu K.-W."/>
            <person name="Li Z."/>
            <person name="Hsiao Y.-Y."/>
            <person name="Qi Y."/>
            <person name="Fu T."/>
            <person name="Tang G."/>
            <person name="Zhang D."/>
            <person name="Sun W.-H."/>
            <person name="Liu D.-K."/>
            <person name="Li Y."/>
            <person name="Chen G.-Z."/>
            <person name="Liu X.-D."/>
            <person name="Liao X.-Y."/>
            <person name="Jiang Y.-T."/>
            <person name="Yu X."/>
            <person name="Hao Y."/>
            <person name="Huang J."/>
            <person name="Zhao X.-W."/>
            <person name="Ke S."/>
            <person name="Chen Y.-Y."/>
            <person name="Wu W.-L."/>
            <person name="Hsu J.-L."/>
            <person name="Lin Y.-F."/>
            <person name="Huang M.-D."/>
            <person name="Li C.-Y."/>
            <person name="Huang L."/>
            <person name="Wang Z.-W."/>
            <person name="Zhao X."/>
            <person name="Zhong W.-Y."/>
            <person name="Peng D.-H."/>
            <person name="Ahmad S."/>
            <person name="Lan S."/>
            <person name="Zhang J.-S."/>
            <person name="Tsai W.-C."/>
            <person name="Van De Peer Y."/>
            <person name="Liu Z.-J."/>
        </authorList>
    </citation>
    <scope>NUCLEOTIDE SEQUENCE</scope>
    <source>
        <strain evidence="8">SCP</strain>
        <tissue evidence="8">Leaves</tissue>
    </source>
</reference>
<evidence type="ECO:0000313" key="8">
    <source>
        <dbReference type="EMBL" id="KAK1275918.1"/>
    </source>
</evidence>
<evidence type="ECO:0000313" key="9">
    <source>
        <dbReference type="Proteomes" id="UP001179952"/>
    </source>
</evidence>
<dbReference type="GO" id="GO:0006635">
    <property type="term" value="P:fatty acid beta-oxidation"/>
    <property type="evidence" value="ECO:0007669"/>
    <property type="project" value="TreeGrafter"/>
</dbReference>
<evidence type="ECO:0000313" key="7">
    <source>
        <dbReference type="EMBL" id="KAK1257004.1"/>
    </source>
</evidence>
<comment type="similarity">
    <text evidence="4">Belongs to the enoyl-CoA hydratase/isomerase family.</text>
</comment>
<dbReference type="InterPro" id="IPR029045">
    <property type="entry name" value="ClpP/crotonase-like_dom_sf"/>
</dbReference>
<comment type="catalytic activity">
    <reaction evidence="1">
        <text>a (3Z)-enoyl-CoA = a 4-saturated (2E)-enoyl-CoA</text>
        <dbReference type="Rhea" id="RHEA:45900"/>
        <dbReference type="ChEBI" id="CHEBI:85097"/>
        <dbReference type="ChEBI" id="CHEBI:85489"/>
        <dbReference type="EC" id="5.3.3.8"/>
    </reaction>
</comment>
<dbReference type="FunFam" id="3.90.226.10:FF:000049">
    <property type="entry name" value="Enoyl-CoA delta isomerase 3"/>
    <property type="match status" value="1"/>
</dbReference>
<dbReference type="PANTHER" id="PTHR11941:SF75">
    <property type="entry name" value="ENOYL-COA HYDRATASE_ISOMERASE FAMILY PROTEIN"/>
    <property type="match status" value="1"/>
</dbReference>
<evidence type="ECO:0000256" key="3">
    <source>
        <dbReference type="ARBA" id="ARBA00005005"/>
    </source>
</evidence>
<comment type="caution">
    <text evidence="8">The sequence shown here is derived from an EMBL/GenBank/DDBJ whole genome shotgun (WGS) entry which is preliminary data.</text>
</comment>
<dbReference type="AlphaFoldDB" id="A0AAV9BIS8"/>
<dbReference type="Proteomes" id="UP001179952">
    <property type="component" value="Unassembled WGS sequence"/>
</dbReference>
<dbReference type="CDD" id="cd06558">
    <property type="entry name" value="crotonase-like"/>
    <property type="match status" value="1"/>
</dbReference>
<dbReference type="EMBL" id="JAUJYN010000066">
    <property type="protein sequence ID" value="KAK1257004.1"/>
    <property type="molecule type" value="Genomic_DNA"/>
</dbReference>
<dbReference type="GO" id="GO:0005777">
    <property type="term" value="C:peroxisome"/>
    <property type="evidence" value="ECO:0007669"/>
    <property type="project" value="TreeGrafter"/>
</dbReference>
<dbReference type="GO" id="GO:0004165">
    <property type="term" value="F:delta(3)-delta(2)-enoyl-CoA isomerase activity"/>
    <property type="evidence" value="ECO:0007669"/>
    <property type="project" value="UniProtKB-EC"/>
</dbReference>
<sequence length="252" mass="26864">MCTLEKRGKVFHLILTGPDEQHRLNPTTIDSIRSALAQIRSDSTPGSALVTSSDGRFFSNGFDLAWASSPSAGGSDPAVARRRLGHMVSLFSPLVADLLSLPMPTIAAVTGHAAAAGFALAVCHDYVLMRKDKGFLYMSEIDLGLPLPGYFMALLRSKIVNPMWRREVTMRGARVSADRAVEMGIVDSAHGDAGETIEAALRLGEELSTRGWDGHVYASMRVQSLPEVCGAVGLGLGGGGKVEREETAVARL</sequence>
<dbReference type="PANTHER" id="PTHR11941">
    <property type="entry name" value="ENOYL-COA HYDRATASE-RELATED"/>
    <property type="match status" value="1"/>
</dbReference>
<name>A0AAV9BIS8_ACOGR</name>
<dbReference type="Pfam" id="PF00378">
    <property type="entry name" value="ECH_1"/>
    <property type="match status" value="1"/>
</dbReference>
<accession>A0AAV9BIS8</accession>
<comment type="catalytic activity">
    <reaction evidence="2">
        <text>a (3E)-enoyl-CoA = a 4-saturated (2E)-enoyl-CoA</text>
        <dbReference type="Rhea" id="RHEA:45228"/>
        <dbReference type="ChEBI" id="CHEBI:58521"/>
        <dbReference type="ChEBI" id="CHEBI:85097"/>
        <dbReference type="EC" id="5.3.3.8"/>
    </reaction>
</comment>
<evidence type="ECO:0000256" key="2">
    <source>
        <dbReference type="ARBA" id="ARBA00000765"/>
    </source>
</evidence>
<dbReference type="InterPro" id="IPR001753">
    <property type="entry name" value="Enoyl-CoA_hydra/iso"/>
</dbReference>
<dbReference type="SUPFAM" id="SSF52096">
    <property type="entry name" value="ClpP/crotonase"/>
    <property type="match status" value="1"/>
</dbReference>
<dbReference type="Gene3D" id="3.90.226.10">
    <property type="entry name" value="2-enoyl-CoA Hydratase, Chain A, domain 1"/>
    <property type="match status" value="1"/>
</dbReference>
<comment type="pathway">
    <text evidence="3">Lipid metabolism; fatty acid beta-oxidation.</text>
</comment>
<evidence type="ECO:0000256" key="5">
    <source>
        <dbReference type="ARBA" id="ARBA00012064"/>
    </source>
</evidence>
<organism evidence="8 9">
    <name type="scientific">Acorus gramineus</name>
    <name type="common">Dwarf sweet flag</name>
    <dbReference type="NCBI Taxonomy" id="55184"/>
    <lineage>
        <taxon>Eukaryota</taxon>
        <taxon>Viridiplantae</taxon>
        <taxon>Streptophyta</taxon>
        <taxon>Embryophyta</taxon>
        <taxon>Tracheophyta</taxon>
        <taxon>Spermatophyta</taxon>
        <taxon>Magnoliopsida</taxon>
        <taxon>Liliopsida</taxon>
        <taxon>Acoraceae</taxon>
        <taxon>Acorus</taxon>
    </lineage>
</organism>
<evidence type="ECO:0000256" key="6">
    <source>
        <dbReference type="ARBA" id="ARBA00023098"/>
    </source>
</evidence>
<keyword evidence="6" id="KW-0443">Lipid metabolism</keyword>
<gene>
    <name evidence="8" type="ORF">QJS04_geneDACA000878</name>
    <name evidence="7" type="ORF">QJS04_geneDACA023521</name>
</gene>
<dbReference type="EC" id="5.3.3.8" evidence="5"/>